<dbReference type="GO" id="GO:0043041">
    <property type="term" value="P:amino acid activation for nonribosomal peptide biosynthetic process"/>
    <property type="evidence" value="ECO:0007669"/>
    <property type="project" value="TreeGrafter"/>
</dbReference>
<dbReference type="InterPro" id="IPR036736">
    <property type="entry name" value="ACP-like_sf"/>
</dbReference>
<dbReference type="Gene3D" id="1.10.1200.10">
    <property type="entry name" value="ACP-like"/>
    <property type="match status" value="1"/>
</dbReference>
<dbReference type="PANTHER" id="PTHR45527:SF1">
    <property type="entry name" value="FATTY ACID SYNTHASE"/>
    <property type="match status" value="1"/>
</dbReference>
<dbReference type="Pfam" id="PF00501">
    <property type="entry name" value="AMP-binding"/>
    <property type="match status" value="1"/>
</dbReference>
<dbReference type="PROSITE" id="PS50075">
    <property type="entry name" value="CARRIER"/>
    <property type="match status" value="1"/>
</dbReference>
<dbReference type="EMBL" id="JANBVN010000198">
    <property type="protein sequence ID" value="KAJ9133620.1"/>
    <property type="molecule type" value="Genomic_DNA"/>
</dbReference>
<keyword evidence="1" id="KW-0596">Phosphopantetheine</keyword>
<dbReference type="InterPro" id="IPR045851">
    <property type="entry name" value="AMP-bd_C_sf"/>
</dbReference>
<dbReference type="Proteomes" id="UP001174691">
    <property type="component" value="Unassembled WGS sequence"/>
</dbReference>
<name>A0AA38R4V9_9PEZI</name>
<evidence type="ECO:0000256" key="4">
    <source>
        <dbReference type="SAM" id="MobiDB-lite"/>
    </source>
</evidence>
<evidence type="ECO:0000313" key="7">
    <source>
        <dbReference type="Proteomes" id="UP001174691"/>
    </source>
</evidence>
<reference evidence="6" key="1">
    <citation type="submission" date="2022-07" db="EMBL/GenBank/DDBJ databases">
        <title>Fungi with potential for degradation of polypropylene.</title>
        <authorList>
            <person name="Gostincar C."/>
        </authorList>
    </citation>
    <scope>NUCLEOTIDE SEQUENCE</scope>
    <source>
        <strain evidence="6">EXF-13287</strain>
    </source>
</reference>
<evidence type="ECO:0000256" key="2">
    <source>
        <dbReference type="ARBA" id="ARBA00022553"/>
    </source>
</evidence>
<dbReference type="InterPro" id="IPR009081">
    <property type="entry name" value="PP-bd_ACP"/>
</dbReference>
<dbReference type="Gene3D" id="3.30.300.30">
    <property type="match status" value="1"/>
</dbReference>
<keyword evidence="2" id="KW-0597">Phosphoprotein</keyword>
<organism evidence="6 7">
    <name type="scientific">Coniochaeta hoffmannii</name>
    <dbReference type="NCBI Taxonomy" id="91930"/>
    <lineage>
        <taxon>Eukaryota</taxon>
        <taxon>Fungi</taxon>
        <taxon>Dikarya</taxon>
        <taxon>Ascomycota</taxon>
        <taxon>Pezizomycotina</taxon>
        <taxon>Sordariomycetes</taxon>
        <taxon>Sordariomycetidae</taxon>
        <taxon>Coniochaetales</taxon>
        <taxon>Coniochaetaceae</taxon>
        <taxon>Coniochaeta</taxon>
    </lineage>
</organism>
<evidence type="ECO:0000256" key="1">
    <source>
        <dbReference type="ARBA" id="ARBA00022450"/>
    </source>
</evidence>
<dbReference type="GO" id="GO:0044550">
    <property type="term" value="P:secondary metabolite biosynthetic process"/>
    <property type="evidence" value="ECO:0007669"/>
    <property type="project" value="TreeGrafter"/>
</dbReference>
<evidence type="ECO:0000259" key="5">
    <source>
        <dbReference type="PROSITE" id="PS50075"/>
    </source>
</evidence>
<dbReference type="SUPFAM" id="SSF56801">
    <property type="entry name" value="Acetyl-CoA synthetase-like"/>
    <property type="match status" value="1"/>
</dbReference>
<dbReference type="GO" id="GO:0031177">
    <property type="term" value="F:phosphopantetheine binding"/>
    <property type="evidence" value="ECO:0007669"/>
    <property type="project" value="TreeGrafter"/>
</dbReference>
<dbReference type="InterPro" id="IPR042099">
    <property type="entry name" value="ANL_N_sf"/>
</dbReference>
<comment type="caution">
    <text evidence="6">The sequence shown here is derived from an EMBL/GenBank/DDBJ whole genome shotgun (WGS) entry which is preliminary data.</text>
</comment>
<dbReference type="GO" id="GO:0016874">
    <property type="term" value="F:ligase activity"/>
    <property type="evidence" value="ECO:0007669"/>
    <property type="project" value="UniProtKB-KW"/>
</dbReference>
<keyword evidence="7" id="KW-1185">Reference proteome</keyword>
<evidence type="ECO:0000313" key="6">
    <source>
        <dbReference type="EMBL" id="KAJ9133620.1"/>
    </source>
</evidence>
<proteinExistence type="predicted"/>
<keyword evidence="3" id="KW-0436">Ligase</keyword>
<feature type="domain" description="Carrier" evidence="5">
    <location>
        <begin position="221"/>
        <end position="298"/>
    </location>
</feature>
<dbReference type="PANTHER" id="PTHR45527">
    <property type="entry name" value="NONRIBOSOMAL PEPTIDE SYNTHETASE"/>
    <property type="match status" value="1"/>
</dbReference>
<dbReference type="SUPFAM" id="SSF47336">
    <property type="entry name" value="ACP-like"/>
    <property type="match status" value="1"/>
</dbReference>
<feature type="region of interest" description="Disordered" evidence="4">
    <location>
        <begin position="330"/>
        <end position="365"/>
    </location>
</feature>
<evidence type="ECO:0000256" key="3">
    <source>
        <dbReference type="ARBA" id="ARBA00022598"/>
    </source>
</evidence>
<dbReference type="Gene3D" id="3.40.50.12780">
    <property type="entry name" value="N-terminal domain of ligase-like"/>
    <property type="match status" value="1"/>
</dbReference>
<dbReference type="InterPro" id="IPR000873">
    <property type="entry name" value="AMP-dep_synth/lig_dom"/>
</dbReference>
<sequence length="484" mass="52787">MALLERLRELGKQDLKLHHIYGTIETTIFATTQELNWKEEDFYKEGQIPAGFSLPNKAMYVVDRDMHLLPVGMPGEIVLAGVGVAKGYNNNDGLTKDRGRLLPDGSIVVEGRIGDGTEIKSTGVISEALASVRSTAGTDIQFLVAHVVLTPTRSNMLADPSAFLRDLLVGLPLPRYMCPTVLVPIEKMPMTMSSKLDRRAVSALPVAQPGRSTAEGTASAQSMSEDESQLKSIWEGVIPQGLLDVTWESDFFQVGGTSLLLVQLQAQLHARSGLYIRLADVFANSTLLSTTQWVASRTSLLGQDEALKATIDWEWETRPSADLQIGTAPPKVPAPAANPKALPTTRPSSACMPKPRATDARSSVSHVHKTGDMAIPIDGMKEFFEEECGKTHSFAKLSVEEWARRVEQAGMRPAGAAVFANVARLPRALCFPRFVKTWRPAPGQNGGMLLVRRCRCGEELSPVWYEECGLCGCKSLMPKWSCKG</sequence>
<dbReference type="GO" id="GO:0005737">
    <property type="term" value="C:cytoplasm"/>
    <property type="evidence" value="ECO:0007669"/>
    <property type="project" value="TreeGrafter"/>
</dbReference>
<protein>
    <submittedName>
        <fullName evidence="6">Nonribosomal peptide synthetase 14</fullName>
    </submittedName>
</protein>
<dbReference type="AlphaFoldDB" id="A0AA38R4V9"/>
<dbReference type="Pfam" id="PF00550">
    <property type="entry name" value="PP-binding"/>
    <property type="match status" value="1"/>
</dbReference>
<accession>A0AA38R4V9</accession>
<gene>
    <name evidence="6" type="ORF">NKR19_g8987</name>
</gene>